<dbReference type="Gene3D" id="2.40.50.140">
    <property type="entry name" value="Nucleic acid-binding proteins"/>
    <property type="match status" value="1"/>
</dbReference>
<gene>
    <name evidence="6 8" type="primary">ruvA</name>
    <name evidence="8" type="ORF">GCM10025772_07550</name>
</gene>
<dbReference type="Pfam" id="PF01330">
    <property type="entry name" value="RuvA_N"/>
    <property type="match status" value="1"/>
</dbReference>
<keyword evidence="4 6" id="KW-0233">DNA recombination</keyword>
<comment type="similarity">
    <text evidence="6">Belongs to the RuvA family.</text>
</comment>
<keyword evidence="1 6" id="KW-0963">Cytoplasm</keyword>
<dbReference type="SUPFAM" id="SSF46929">
    <property type="entry name" value="DNA helicase RuvA subunit, C-terminal domain"/>
    <property type="match status" value="1"/>
</dbReference>
<keyword evidence="9" id="KW-1185">Reference proteome</keyword>
<evidence type="ECO:0000313" key="8">
    <source>
        <dbReference type="EMBL" id="GAA5188200.1"/>
    </source>
</evidence>
<dbReference type="InterPro" id="IPR010994">
    <property type="entry name" value="RuvA_2-like"/>
</dbReference>
<evidence type="ECO:0000313" key="9">
    <source>
        <dbReference type="Proteomes" id="UP001501600"/>
    </source>
</evidence>
<keyword evidence="2 6" id="KW-0227">DNA damage</keyword>
<comment type="subunit">
    <text evidence="6">Homotetramer. Forms an RuvA(8)-RuvB(12)-Holliday junction (HJ) complex. HJ DNA is sandwiched between 2 RuvA tetramers; dsDNA enters through RuvA and exits via RuvB. An RuvB hexamer assembles on each DNA strand where it exits the tetramer. Each RuvB hexamer is contacted by two RuvA subunits (via domain III) on 2 adjacent RuvB subunits; this complex drives branch migration. In the full resolvosome a probable DNA-RuvA(4)-RuvB(12)-RuvC(2) complex forms which resolves the HJ.</text>
</comment>
<proteinExistence type="inferred from homology"/>
<dbReference type="SUPFAM" id="SSF50249">
    <property type="entry name" value="Nucleic acid-binding proteins"/>
    <property type="match status" value="1"/>
</dbReference>
<evidence type="ECO:0000256" key="5">
    <source>
        <dbReference type="ARBA" id="ARBA00023204"/>
    </source>
</evidence>
<dbReference type="InterPro" id="IPR012340">
    <property type="entry name" value="NA-bd_OB-fold"/>
</dbReference>
<dbReference type="Gene3D" id="1.10.8.10">
    <property type="entry name" value="DNA helicase RuvA subunit, C-terminal domain"/>
    <property type="match status" value="1"/>
</dbReference>
<feature type="region of interest" description="Domain III" evidence="6">
    <location>
        <begin position="176"/>
        <end position="218"/>
    </location>
</feature>
<dbReference type="SMART" id="SM00278">
    <property type="entry name" value="HhH1"/>
    <property type="match status" value="2"/>
</dbReference>
<reference evidence="9" key="1">
    <citation type="journal article" date="2019" name="Int. J. Syst. Evol. Microbiol.">
        <title>The Global Catalogue of Microorganisms (GCM) 10K type strain sequencing project: providing services to taxonomists for standard genome sequencing and annotation.</title>
        <authorList>
            <consortium name="The Broad Institute Genomics Platform"/>
            <consortium name="The Broad Institute Genome Sequencing Center for Infectious Disease"/>
            <person name="Wu L."/>
            <person name="Ma J."/>
        </authorList>
    </citation>
    <scope>NUCLEOTIDE SEQUENCE [LARGE SCALE GENOMIC DNA]</scope>
    <source>
        <strain evidence="9">JCM 18720</strain>
    </source>
</reference>
<keyword evidence="5 6" id="KW-0234">DNA repair</keyword>
<evidence type="ECO:0000256" key="1">
    <source>
        <dbReference type="ARBA" id="ARBA00022490"/>
    </source>
</evidence>
<dbReference type="EMBL" id="BAABLF010000005">
    <property type="protein sequence ID" value="GAA5188200.1"/>
    <property type="molecule type" value="Genomic_DNA"/>
</dbReference>
<evidence type="ECO:0000256" key="3">
    <source>
        <dbReference type="ARBA" id="ARBA00023125"/>
    </source>
</evidence>
<dbReference type="NCBIfam" id="TIGR00084">
    <property type="entry name" value="ruvA"/>
    <property type="match status" value="1"/>
</dbReference>
<evidence type="ECO:0000256" key="2">
    <source>
        <dbReference type="ARBA" id="ARBA00022763"/>
    </source>
</evidence>
<sequence length="218" mass="23195">MPVSPGEAANDKGFPVIGRLRGVLVEKTAPEVVLECAGVGYEVQMPMSSFYQLPEVGAETVIVTHFVVREDAQLLYGFASKEERALFRELIKTNGVGPKMALAILSGMSAEQFIDAVQAENVVGLTKIPGVGKKTAERLVVEMRDRLKNFGAPLLTPYADRLAGNDTLATPINPEDDAIAALVALGYKSTQAAKLVGKVAVPGVSSEQLIKDALKAML</sequence>
<comment type="function">
    <text evidence="6">The RuvA-RuvB-RuvC complex processes Holliday junction (HJ) DNA during genetic recombination and DNA repair, while the RuvA-RuvB complex plays an important role in the rescue of blocked DNA replication forks via replication fork reversal (RFR). RuvA specifically binds to HJ cruciform DNA, conferring on it an open structure. The RuvB hexamer acts as an ATP-dependent pump, pulling dsDNA into and through the RuvAB complex. HJ branch migration allows RuvC to scan DNA until it finds its consensus sequence, where it cleaves and resolves the cruciform DNA.</text>
</comment>
<dbReference type="Pfam" id="PF07499">
    <property type="entry name" value="RuvA_C"/>
    <property type="match status" value="1"/>
</dbReference>
<evidence type="ECO:0000256" key="4">
    <source>
        <dbReference type="ARBA" id="ARBA00023172"/>
    </source>
</evidence>
<accession>A0ABP9RXB0</accession>
<dbReference type="Gene3D" id="1.10.150.20">
    <property type="entry name" value="5' to 3' exonuclease, C-terminal subdomain"/>
    <property type="match status" value="1"/>
</dbReference>
<dbReference type="InterPro" id="IPR003583">
    <property type="entry name" value="Hlx-hairpin-Hlx_DNA-bd_motif"/>
</dbReference>
<dbReference type="InterPro" id="IPR036267">
    <property type="entry name" value="RuvA_C_sf"/>
</dbReference>
<dbReference type="HAMAP" id="MF_00031">
    <property type="entry name" value="DNA_HJ_migration_RuvA"/>
    <property type="match status" value="1"/>
</dbReference>
<feature type="domain" description="Helix-hairpin-helix DNA-binding motif class 1" evidence="7">
    <location>
        <begin position="123"/>
        <end position="142"/>
    </location>
</feature>
<dbReference type="Pfam" id="PF14520">
    <property type="entry name" value="HHH_5"/>
    <property type="match status" value="1"/>
</dbReference>
<dbReference type="InterPro" id="IPR013849">
    <property type="entry name" value="DNA_helicase_Holl-junc_RuvA_I"/>
</dbReference>
<dbReference type="SUPFAM" id="SSF47781">
    <property type="entry name" value="RuvA domain 2-like"/>
    <property type="match status" value="1"/>
</dbReference>
<dbReference type="Proteomes" id="UP001501600">
    <property type="component" value="Unassembled WGS sequence"/>
</dbReference>
<evidence type="ECO:0000256" key="6">
    <source>
        <dbReference type="HAMAP-Rule" id="MF_00031"/>
    </source>
</evidence>
<dbReference type="InterPro" id="IPR011114">
    <property type="entry name" value="RuvA_C"/>
</dbReference>
<keyword evidence="3 6" id="KW-0238">DNA-binding</keyword>
<comment type="subcellular location">
    <subcellularLocation>
        <location evidence="6">Cytoplasm</location>
    </subcellularLocation>
</comment>
<name>A0ABP9RXB0_9GAMM</name>
<dbReference type="CDD" id="cd14332">
    <property type="entry name" value="UBA_RuvA_C"/>
    <property type="match status" value="1"/>
</dbReference>
<organism evidence="8 9">
    <name type="scientific">Ferrimonas gelatinilytica</name>
    <dbReference type="NCBI Taxonomy" id="1255257"/>
    <lineage>
        <taxon>Bacteria</taxon>
        <taxon>Pseudomonadati</taxon>
        <taxon>Pseudomonadota</taxon>
        <taxon>Gammaproteobacteria</taxon>
        <taxon>Alteromonadales</taxon>
        <taxon>Ferrimonadaceae</taxon>
        <taxon>Ferrimonas</taxon>
    </lineage>
</organism>
<evidence type="ECO:0000259" key="7">
    <source>
        <dbReference type="SMART" id="SM00278"/>
    </source>
</evidence>
<feature type="region of interest" description="Domain I" evidence="6">
    <location>
        <begin position="16"/>
        <end position="79"/>
    </location>
</feature>
<feature type="domain" description="Helix-hairpin-helix DNA-binding motif class 1" evidence="7">
    <location>
        <begin position="88"/>
        <end position="107"/>
    </location>
</feature>
<comment type="caution">
    <text evidence="6">Lacks conserved residue(s) required for the propagation of feature annotation.</text>
</comment>
<comment type="domain">
    <text evidence="6">Has three domains with a flexible linker between the domains II and III and assumes an 'L' shape. Domain III is highly mobile and contacts RuvB.</text>
</comment>
<comment type="caution">
    <text evidence="8">The sequence shown here is derived from an EMBL/GenBank/DDBJ whole genome shotgun (WGS) entry which is preliminary data.</text>
</comment>
<protein>
    <recommendedName>
        <fullName evidence="6">Holliday junction branch migration complex subunit RuvA</fullName>
    </recommendedName>
</protein>
<dbReference type="InterPro" id="IPR000085">
    <property type="entry name" value="RuvA"/>
</dbReference>